<sequence length="1111" mass="127175">MDKYMIISPIGEGSFAKVYRGREKYTGRDVALKFISKLGKTEKDLNFLRREIDILRKMKHEHIVEMLNSFETPNEIVVVTERGLADLYQLLEDDVSLPEDAVQKIACQLVSALYYLHSHRVLHRDMKPQNILIFPSGRVKLCDFGFARNMTMDTMVLTSIKGTPLYMCPELVGDKPYDHSADLWALGCILYEVYHGKPPFFTNNVFHLIKMIGKESVKWPKVISPDMRSFLEGLLTKDSTHRLTWPDLLQHPFVRTGVKVPLLTESIIGPLTQPPTEEQRILKQQQIKAKGVSRGPSKLLSKFMPDEHRKDAPKSPGNKDKTPKKTKIPTPQKPEVKQPPPPPLHPPPPPPPPPVEPIINHSALIVDSLTSQDDKFVSARDNLTTSRTTEEQEIEQYAEQIESMSNEQLIHLIQQPAFAQLFQTIQITVLSKLLECTLNGASFYRNMMKIIRFILQADIDPNYIILFTNTIHVPDLLLKHLKAIFDHSTIRKEPWFAHILYDILIVLRLWFELITAYTLQQLDEDQCQFYLNMSHEFLELTSLILNIGSTLDYTICCEALMILIILCESYEDASPILCQAWYDPIRLDKCQIWSAIAQLITTNSRIENPNAEIYNETLMYTVATIAALTYPSQCLPDELLEAKIKVANSLALKLLDSNYAAFRDVWLGQFYTPKCCSNILKALYGMCLSTPRFTAFIFDGPFVSNELLSLIRGQIATEESDLDEAIELSIHISTVMIKQIILQYDNNTRIDLRNQPIVKEDRKLENSTNVLTTEVVTLTCNIFMFPFSIETSETFLERTLELCQRYDIIQKLLWVTMTHLPIDRIEVPIGLIAQLSYYQESSRKTISQMLMEDVQLCQFYANVLNGSNDSEFILCDVFFTFTNLIKTTDSVVSSLSDILSGPQNDFDVLKRALSGSNLTKAKCCFLMGHMTKSSRTFCTVLKTHPDVLDQLRQCCFEEDSHVRKMAFFVLGNFISTNEILYEYVDELTPFLVQALNDTISKIRSHAVNTLGFLARYRLSERLISFKVPEKLLDVACHDTHVIVQEFALRVLKQMLKHERAKEILQECNATDKLSNLLSNLCIQMENNQYSEVDGLVDECEELLSMLIEQCT</sequence>
<evidence type="ECO:0000256" key="3">
    <source>
        <dbReference type="ARBA" id="ARBA00022490"/>
    </source>
</evidence>
<evidence type="ECO:0000256" key="4">
    <source>
        <dbReference type="ARBA" id="ARBA00022527"/>
    </source>
</evidence>
<keyword evidence="8 13" id="KW-0067">ATP-binding</keyword>
<evidence type="ECO:0000256" key="2">
    <source>
        <dbReference type="ARBA" id="ARBA00012513"/>
    </source>
</evidence>
<accession>A0A815RG30</accession>
<evidence type="ECO:0000313" key="18">
    <source>
        <dbReference type="Proteomes" id="UP000663877"/>
    </source>
</evidence>
<dbReference type="GO" id="GO:0005737">
    <property type="term" value="C:cytoplasm"/>
    <property type="evidence" value="ECO:0007669"/>
    <property type="project" value="TreeGrafter"/>
</dbReference>
<name>A0A815RG30_9BILA</name>
<dbReference type="SUPFAM" id="SSF48371">
    <property type="entry name" value="ARM repeat"/>
    <property type="match status" value="1"/>
</dbReference>
<evidence type="ECO:0000256" key="5">
    <source>
        <dbReference type="ARBA" id="ARBA00022679"/>
    </source>
</evidence>
<evidence type="ECO:0000256" key="12">
    <source>
        <dbReference type="PROSITE-ProRule" id="PRU00103"/>
    </source>
</evidence>
<keyword evidence="7" id="KW-0418">Kinase</keyword>
<keyword evidence="14" id="KW-0175">Coiled coil</keyword>
<evidence type="ECO:0000256" key="13">
    <source>
        <dbReference type="PROSITE-ProRule" id="PRU10141"/>
    </source>
</evidence>
<dbReference type="GO" id="GO:0005524">
    <property type="term" value="F:ATP binding"/>
    <property type="evidence" value="ECO:0007669"/>
    <property type="project" value="UniProtKB-UniRule"/>
</dbReference>
<dbReference type="PANTHER" id="PTHR22983:SF6">
    <property type="entry name" value="SERINE_THREONINE-PROTEIN KINASE 36"/>
    <property type="match status" value="1"/>
</dbReference>
<feature type="compositionally biased region" description="Basic and acidic residues" evidence="15">
    <location>
        <begin position="304"/>
        <end position="323"/>
    </location>
</feature>
<comment type="catalytic activity">
    <reaction evidence="11">
        <text>L-seryl-[protein] + ATP = O-phospho-L-seryl-[protein] + ADP + H(+)</text>
        <dbReference type="Rhea" id="RHEA:17989"/>
        <dbReference type="Rhea" id="RHEA-COMP:9863"/>
        <dbReference type="Rhea" id="RHEA-COMP:11604"/>
        <dbReference type="ChEBI" id="CHEBI:15378"/>
        <dbReference type="ChEBI" id="CHEBI:29999"/>
        <dbReference type="ChEBI" id="CHEBI:30616"/>
        <dbReference type="ChEBI" id="CHEBI:83421"/>
        <dbReference type="ChEBI" id="CHEBI:456216"/>
        <dbReference type="EC" id="2.7.11.1"/>
    </reaction>
</comment>
<dbReference type="InterPro" id="IPR008271">
    <property type="entry name" value="Ser/Thr_kinase_AS"/>
</dbReference>
<feature type="repeat" description="HEAT" evidence="12">
    <location>
        <begin position="987"/>
        <end position="1025"/>
    </location>
</feature>
<dbReference type="SMART" id="SM00220">
    <property type="entry name" value="S_TKc"/>
    <property type="match status" value="1"/>
</dbReference>
<dbReference type="GO" id="GO:0007224">
    <property type="term" value="P:smoothened signaling pathway"/>
    <property type="evidence" value="ECO:0007669"/>
    <property type="project" value="TreeGrafter"/>
</dbReference>
<dbReference type="GO" id="GO:0005856">
    <property type="term" value="C:cytoskeleton"/>
    <property type="evidence" value="ECO:0007669"/>
    <property type="project" value="UniProtKB-SubCell"/>
</dbReference>
<feature type="binding site" evidence="13">
    <location>
        <position position="33"/>
    </location>
    <ligand>
        <name>ATP</name>
        <dbReference type="ChEBI" id="CHEBI:30616"/>
    </ligand>
</feature>
<comment type="subcellular location">
    <subcellularLocation>
        <location evidence="1">Cytoplasm</location>
        <location evidence="1">Cytoskeleton</location>
    </subcellularLocation>
</comment>
<keyword evidence="9" id="KW-0206">Cytoskeleton</keyword>
<dbReference type="InterPro" id="IPR011989">
    <property type="entry name" value="ARM-like"/>
</dbReference>
<evidence type="ECO:0000256" key="6">
    <source>
        <dbReference type="ARBA" id="ARBA00022741"/>
    </source>
</evidence>
<evidence type="ECO:0000259" key="16">
    <source>
        <dbReference type="PROSITE" id="PS50011"/>
    </source>
</evidence>
<dbReference type="InterPro" id="IPR017441">
    <property type="entry name" value="Protein_kinase_ATP_BS"/>
</dbReference>
<evidence type="ECO:0000256" key="15">
    <source>
        <dbReference type="SAM" id="MobiDB-lite"/>
    </source>
</evidence>
<dbReference type="PROSITE" id="PS50011">
    <property type="entry name" value="PROTEIN_KINASE_DOM"/>
    <property type="match status" value="1"/>
</dbReference>
<feature type="region of interest" description="Disordered" evidence="15">
    <location>
        <begin position="283"/>
        <end position="358"/>
    </location>
</feature>
<feature type="domain" description="Protein kinase" evidence="16">
    <location>
        <begin position="4"/>
        <end position="254"/>
    </location>
</feature>
<dbReference type="PANTHER" id="PTHR22983">
    <property type="entry name" value="PROTEIN KINASE RELATED"/>
    <property type="match status" value="1"/>
</dbReference>
<dbReference type="Gene3D" id="1.10.510.10">
    <property type="entry name" value="Transferase(Phosphotransferase) domain 1"/>
    <property type="match status" value="1"/>
</dbReference>
<keyword evidence="6 13" id="KW-0547">Nucleotide-binding</keyword>
<dbReference type="InterPro" id="IPR021133">
    <property type="entry name" value="HEAT_type_2"/>
</dbReference>
<gene>
    <name evidence="17" type="ORF">BJG266_LOCUS41727</name>
</gene>
<evidence type="ECO:0000256" key="1">
    <source>
        <dbReference type="ARBA" id="ARBA00004245"/>
    </source>
</evidence>
<dbReference type="InterPro" id="IPR011009">
    <property type="entry name" value="Kinase-like_dom_sf"/>
</dbReference>
<dbReference type="PROSITE" id="PS00108">
    <property type="entry name" value="PROTEIN_KINASE_ST"/>
    <property type="match status" value="1"/>
</dbReference>
<dbReference type="EMBL" id="CAJNOI010002415">
    <property type="protein sequence ID" value="CAF1474653.1"/>
    <property type="molecule type" value="Genomic_DNA"/>
</dbReference>
<evidence type="ECO:0000256" key="11">
    <source>
        <dbReference type="ARBA" id="ARBA00048679"/>
    </source>
</evidence>
<evidence type="ECO:0000313" key="17">
    <source>
        <dbReference type="EMBL" id="CAF1474653.1"/>
    </source>
</evidence>
<evidence type="ECO:0000256" key="14">
    <source>
        <dbReference type="SAM" id="Coils"/>
    </source>
</evidence>
<evidence type="ECO:0000256" key="8">
    <source>
        <dbReference type="ARBA" id="ARBA00022840"/>
    </source>
</evidence>
<comment type="caution">
    <text evidence="17">The sequence shown here is derived from an EMBL/GenBank/DDBJ whole genome shotgun (WGS) entry which is preliminary data.</text>
</comment>
<dbReference type="Gene3D" id="1.25.10.10">
    <property type="entry name" value="Leucine-rich Repeat Variant"/>
    <property type="match status" value="1"/>
</dbReference>
<feature type="coiled-coil region" evidence="14">
    <location>
        <begin position="380"/>
        <end position="407"/>
    </location>
</feature>
<dbReference type="Pfam" id="PF00069">
    <property type="entry name" value="Pkinase"/>
    <property type="match status" value="1"/>
</dbReference>
<dbReference type="CDD" id="cd14002">
    <property type="entry name" value="STKc_STK36"/>
    <property type="match status" value="1"/>
</dbReference>
<keyword evidence="5" id="KW-0808">Transferase</keyword>
<dbReference type="SUPFAM" id="SSF56112">
    <property type="entry name" value="Protein kinase-like (PK-like)"/>
    <property type="match status" value="1"/>
</dbReference>
<comment type="catalytic activity">
    <reaction evidence="10">
        <text>L-threonyl-[protein] + ATP = O-phospho-L-threonyl-[protein] + ADP + H(+)</text>
        <dbReference type="Rhea" id="RHEA:46608"/>
        <dbReference type="Rhea" id="RHEA-COMP:11060"/>
        <dbReference type="Rhea" id="RHEA-COMP:11605"/>
        <dbReference type="ChEBI" id="CHEBI:15378"/>
        <dbReference type="ChEBI" id="CHEBI:30013"/>
        <dbReference type="ChEBI" id="CHEBI:30616"/>
        <dbReference type="ChEBI" id="CHEBI:61977"/>
        <dbReference type="ChEBI" id="CHEBI:456216"/>
        <dbReference type="EC" id="2.7.11.1"/>
    </reaction>
</comment>
<proteinExistence type="predicted"/>
<dbReference type="GO" id="GO:0004674">
    <property type="term" value="F:protein serine/threonine kinase activity"/>
    <property type="evidence" value="ECO:0007669"/>
    <property type="project" value="UniProtKB-KW"/>
</dbReference>
<dbReference type="FunFam" id="1.10.510.10:FF:000292">
    <property type="entry name" value="Serine/threonine-protein kinase 36"/>
    <property type="match status" value="1"/>
</dbReference>
<dbReference type="EC" id="2.7.11.1" evidence="2"/>
<organism evidence="17 18">
    <name type="scientific">Adineta steineri</name>
    <dbReference type="NCBI Taxonomy" id="433720"/>
    <lineage>
        <taxon>Eukaryota</taxon>
        <taxon>Metazoa</taxon>
        <taxon>Spiralia</taxon>
        <taxon>Gnathifera</taxon>
        <taxon>Rotifera</taxon>
        <taxon>Eurotatoria</taxon>
        <taxon>Bdelloidea</taxon>
        <taxon>Adinetida</taxon>
        <taxon>Adinetidae</taxon>
        <taxon>Adineta</taxon>
    </lineage>
</organism>
<evidence type="ECO:0000256" key="7">
    <source>
        <dbReference type="ARBA" id="ARBA00022777"/>
    </source>
</evidence>
<evidence type="ECO:0000256" key="9">
    <source>
        <dbReference type="ARBA" id="ARBA00023212"/>
    </source>
</evidence>
<dbReference type="Proteomes" id="UP000663877">
    <property type="component" value="Unassembled WGS sequence"/>
</dbReference>
<dbReference type="AlphaFoldDB" id="A0A815RG30"/>
<reference evidence="17" key="1">
    <citation type="submission" date="2021-02" db="EMBL/GenBank/DDBJ databases">
        <authorList>
            <person name="Nowell W R."/>
        </authorList>
    </citation>
    <scope>NUCLEOTIDE SEQUENCE</scope>
</reference>
<protein>
    <recommendedName>
        <fullName evidence="2">non-specific serine/threonine protein kinase</fullName>
        <ecNumber evidence="2">2.7.11.1</ecNumber>
    </recommendedName>
</protein>
<dbReference type="InterPro" id="IPR016024">
    <property type="entry name" value="ARM-type_fold"/>
</dbReference>
<dbReference type="PROSITE" id="PS50077">
    <property type="entry name" value="HEAT_REPEAT"/>
    <property type="match status" value="1"/>
</dbReference>
<feature type="compositionally biased region" description="Pro residues" evidence="15">
    <location>
        <begin position="337"/>
        <end position="356"/>
    </location>
</feature>
<dbReference type="InterPro" id="IPR000719">
    <property type="entry name" value="Prot_kinase_dom"/>
</dbReference>
<evidence type="ECO:0000256" key="10">
    <source>
        <dbReference type="ARBA" id="ARBA00047899"/>
    </source>
</evidence>
<keyword evidence="4" id="KW-0723">Serine/threonine-protein kinase</keyword>
<dbReference type="PROSITE" id="PS00107">
    <property type="entry name" value="PROTEIN_KINASE_ATP"/>
    <property type="match status" value="1"/>
</dbReference>
<keyword evidence="3" id="KW-0963">Cytoplasm</keyword>